<feature type="transmembrane region" description="Helical" evidence="6">
    <location>
        <begin position="298"/>
        <end position="316"/>
    </location>
</feature>
<dbReference type="GO" id="GO:0016020">
    <property type="term" value="C:membrane"/>
    <property type="evidence" value="ECO:0007669"/>
    <property type="project" value="UniProtKB-SubCell"/>
</dbReference>
<reference evidence="7 8" key="2">
    <citation type="submission" date="2020-08" db="EMBL/GenBank/DDBJ databases">
        <title>Adhaeribacter dokdonensis sp. nov., isolated from the rhizosphere of Elymus tsukushiensis, a plant native to the Dokdo Islands, Republic of Korea.</title>
        <authorList>
            <person name="Ghim S.Y."/>
        </authorList>
    </citation>
    <scope>NUCLEOTIDE SEQUENCE [LARGE SCALE GENOMIC DNA]</scope>
    <source>
        <strain evidence="7 8">KUDC8001</strain>
    </source>
</reference>
<sequence length="420" mass="46558">MRYITFFYLYAMQGIPSGFALTAIANYLNGQKVSSVSIGTFVSIVGIPWIIQFLWGPIIDRYQYSVIGHRKQWVVLTQFAAFLASLTLLLVTEPVSQLSLLAFVFFTHSLFASVQDASVDAMAISVVPVAERGRLNACMRGGLLLGISFGAAALAYIMHQFGFRTAVLVQSGLLLLFTVFTFFIKLEPNDPLLPSRKNKVKKLTAEENPKLKIVFRNLWQSLTAATSLRTFGVIFVVYLCFSIFIRSFAFHLIQVLHWPDQEVSVLQGGWGSLITLTVVLGGGVLADWLGPQALQVKVLGSLAIFLMIFNLLAFWWNIRPFTISGLLFWNLADPLFSVATFPILMTLCKEYIAGSQFTAYMAFINLSDVIGSYVSGWALLVLPAPVLGFSCGIVLFICMYVLYTLNKEASRIAESLAPEL</sequence>
<feature type="transmembrane region" description="Helical" evidence="6">
    <location>
        <begin position="72"/>
        <end position="91"/>
    </location>
</feature>
<keyword evidence="3 6" id="KW-0812">Transmembrane</keyword>
<keyword evidence="8" id="KW-1185">Reference proteome</keyword>
<protein>
    <submittedName>
        <fullName evidence="7">MFS transporter</fullName>
    </submittedName>
</protein>
<feature type="transmembrane region" description="Helical" evidence="6">
    <location>
        <begin position="231"/>
        <end position="253"/>
    </location>
</feature>
<dbReference type="PANTHER" id="PTHR12778">
    <property type="entry name" value="SOLUTE CARRIER FAMILY 33 ACETYL-COA TRANSPORTER -RELATED"/>
    <property type="match status" value="1"/>
</dbReference>
<dbReference type="SUPFAM" id="SSF103473">
    <property type="entry name" value="MFS general substrate transporter"/>
    <property type="match status" value="1"/>
</dbReference>
<dbReference type="AlphaFoldDB" id="A0A7L7LFG0"/>
<dbReference type="EMBL" id="CP055153">
    <property type="protein sequence ID" value="QMU31417.1"/>
    <property type="molecule type" value="Genomic_DNA"/>
</dbReference>
<comment type="subcellular location">
    <subcellularLocation>
        <location evidence="1">Membrane</location>
        <topology evidence="1">Multi-pass membrane protein</topology>
    </subcellularLocation>
</comment>
<feature type="transmembrane region" description="Helical" evidence="6">
    <location>
        <begin position="328"/>
        <end position="347"/>
    </location>
</feature>
<dbReference type="GO" id="GO:0022857">
    <property type="term" value="F:transmembrane transporter activity"/>
    <property type="evidence" value="ECO:0007669"/>
    <property type="project" value="InterPro"/>
</dbReference>
<proteinExistence type="predicted"/>
<reference evidence="7 8" key="1">
    <citation type="submission" date="2020-06" db="EMBL/GenBank/DDBJ databases">
        <authorList>
            <person name="Hwang Y.J."/>
        </authorList>
    </citation>
    <scope>NUCLEOTIDE SEQUENCE [LARGE SCALE GENOMIC DNA]</scope>
    <source>
        <strain evidence="7 8">KUDC8001</strain>
    </source>
</reference>
<name>A0A7L7LFG0_9BACT</name>
<feature type="transmembrane region" description="Helical" evidence="6">
    <location>
        <begin position="97"/>
        <end position="114"/>
    </location>
</feature>
<dbReference type="InterPro" id="IPR011701">
    <property type="entry name" value="MFS"/>
</dbReference>
<dbReference type="InterPro" id="IPR004752">
    <property type="entry name" value="AmpG_permease/AT-1"/>
</dbReference>
<accession>A0A7L7LFG0</accession>
<evidence type="ECO:0000256" key="2">
    <source>
        <dbReference type="ARBA" id="ARBA00022448"/>
    </source>
</evidence>
<keyword evidence="2" id="KW-0813">Transport</keyword>
<evidence type="ECO:0000313" key="8">
    <source>
        <dbReference type="Proteomes" id="UP000514509"/>
    </source>
</evidence>
<evidence type="ECO:0000256" key="1">
    <source>
        <dbReference type="ARBA" id="ARBA00004141"/>
    </source>
</evidence>
<dbReference type="Proteomes" id="UP000514509">
    <property type="component" value="Chromosome"/>
</dbReference>
<dbReference type="Pfam" id="PF07690">
    <property type="entry name" value="MFS_1"/>
    <property type="match status" value="1"/>
</dbReference>
<feature type="transmembrane region" description="Helical" evidence="6">
    <location>
        <begin position="7"/>
        <end position="27"/>
    </location>
</feature>
<keyword evidence="4 6" id="KW-1133">Transmembrane helix</keyword>
<feature type="transmembrane region" description="Helical" evidence="6">
    <location>
        <begin position="33"/>
        <end position="51"/>
    </location>
</feature>
<feature type="transmembrane region" description="Helical" evidence="6">
    <location>
        <begin position="265"/>
        <end position="286"/>
    </location>
</feature>
<evidence type="ECO:0000256" key="3">
    <source>
        <dbReference type="ARBA" id="ARBA00022692"/>
    </source>
</evidence>
<dbReference type="KEGG" id="add:HUW48_02295"/>
<evidence type="ECO:0000256" key="6">
    <source>
        <dbReference type="SAM" id="Phobius"/>
    </source>
</evidence>
<evidence type="ECO:0000313" key="7">
    <source>
        <dbReference type="EMBL" id="QMU31417.1"/>
    </source>
</evidence>
<dbReference type="InterPro" id="IPR036259">
    <property type="entry name" value="MFS_trans_sf"/>
</dbReference>
<feature type="transmembrane region" description="Helical" evidence="6">
    <location>
        <begin position="167"/>
        <end position="186"/>
    </location>
</feature>
<gene>
    <name evidence="7" type="ORF">HUW48_02295</name>
</gene>
<organism evidence="7 8">
    <name type="scientific">Adhaeribacter radiodurans</name>
    <dbReference type="NCBI Taxonomy" id="2745197"/>
    <lineage>
        <taxon>Bacteria</taxon>
        <taxon>Pseudomonadati</taxon>
        <taxon>Bacteroidota</taxon>
        <taxon>Cytophagia</taxon>
        <taxon>Cytophagales</taxon>
        <taxon>Hymenobacteraceae</taxon>
        <taxon>Adhaeribacter</taxon>
    </lineage>
</organism>
<evidence type="ECO:0000256" key="4">
    <source>
        <dbReference type="ARBA" id="ARBA00022989"/>
    </source>
</evidence>
<evidence type="ECO:0000256" key="5">
    <source>
        <dbReference type="ARBA" id="ARBA00023136"/>
    </source>
</evidence>
<feature type="transmembrane region" description="Helical" evidence="6">
    <location>
        <begin position="386"/>
        <end position="405"/>
    </location>
</feature>
<feature type="transmembrane region" description="Helical" evidence="6">
    <location>
        <begin position="142"/>
        <end position="161"/>
    </location>
</feature>
<dbReference type="Gene3D" id="1.20.1250.20">
    <property type="entry name" value="MFS general substrate transporter like domains"/>
    <property type="match status" value="1"/>
</dbReference>
<keyword evidence="5 6" id="KW-0472">Membrane</keyword>
<feature type="transmembrane region" description="Helical" evidence="6">
    <location>
        <begin position="359"/>
        <end position="380"/>
    </location>
</feature>
<dbReference type="PANTHER" id="PTHR12778:SF10">
    <property type="entry name" value="MAJOR FACILITATOR SUPERFAMILY DOMAIN-CONTAINING PROTEIN 3"/>
    <property type="match status" value="1"/>
</dbReference>